<dbReference type="GeneID" id="37025730"/>
<protein>
    <submittedName>
        <fullName evidence="1">Uncharacterized protein</fullName>
    </submittedName>
</protein>
<reference evidence="1 2" key="1">
    <citation type="journal article" date="2018" name="Mol. Biol. Evol.">
        <title>Broad Genomic Sampling Reveals a Smut Pathogenic Ancestry of the Fungal Clade Ustilaginomycotina.</title>
        <authorList>
            <person name="Kijpornyongpan T."/>
            <person name="Mondo S.J."/>
            <person name="Barry K."/>
            <person name="Sandor L."/>
            <person name="Lee J."/>
            <person name="Lipzen A."/>
            <person name="Pangilinan J."/>
            <person name="LaButti K."/>
            <person name="Hainaut M."/>
            <person name="Henrissat B."/>
            <person name="Grigoriev I.V."/>
            <person name="Spatafora J.W."/>
            <person name="Aime M.C."/>
        </authorList>
    </citation>
    <scope>NUCLEOTIDE SEQUENCE [LARGE SCALE GENOMIC DNA]</scope>
    <source>
        <strain evidence="1 2">MCA 5214</strain>
    </source>
</reference>
<organism evidence="1 2">
    <name type="scientific">Jaminaea rosea</name>
    <dbReference type="NCBI Taxonomy" id="1569628"/>
    <lineage>
        <taxon>Eukaryota</taxon>
        <taxon>Fungi</taxon>
        <taxon>Dikarya</taxon>
        <taxon>Basidiomycota</taxon>
        <taxon>Ustilaginomycotina</taxon>
        <taxon>Exobasidiomycetes</taxon>
        <taxon>Microstromatales</taxon>
        <taxon>Microstromatales incertae sedis</taxon>
        <taxon>Jaminaea</taxon>
    </lineage>
</organism>
<proteinExistence type="predicted"/>
<accession>A0A316UNQ0</accession>
<keyword evidence="2" id="KW-1185">Reference proteome</keyword>
<evidence type="ECO:0000313" key="1">
    <source>
        <dbReference type="EMBL" id="PWN26906.1"/>
    </source>
</evidence>
<sequence length="144" mass="16990">MATVHQPASPHQRPDDVRLPRCWLAGVLDDQLQSSFLFLPIPLTPIKIMNAPQTRNYRKQFELIREGRDFSRLMHLPGDFSEEFVMAMTDEKWGQWYKRMAQRRTTIYTRIKKGGKEVNQQEARKQLLQYEQSFLLAETSTCTE</sequence>
<dbReference type="Proteomes" id="UP000245884">
    <property type="component" value="Unassembled WGS sequence"/>
</dbReference>
<dbReference type="AlphaFoldDB" id="A0A316UNQ0"/>
<evidence type="ECO:0000313" key="2">
    <source>
        <dbReference type="Proteomes" id="UP000245884"/>
    </source>
</evidence>
<gene>
    <name evidence="1" type="ORF">BDZ90DRAFT_194787</name>
</gene>
<dbReference type="EMBL" id="KZ819670">
    <property type="protein sequence ID" value="PWN26906.1"/>
    <property type="molecule type" value="Genomic_DNA"/>
</dbReference>
<dbReference type="RefSeq" id="XP_025361518.1">
    <property type="nucleotide sequence ID" value="XM_025503907.1"/>
</dbReference>
<name>A0A316UNQ0_9BASI</name>